<reference evidence="2" key="2">
    <citation type="submission" date="2015-01" db="EMBL/GenBank/DDBJ databases">
        <title>Evolutionary Origins and Diversification of the Mycorrhizal Mutualists.</title>
        <authorList>
            <consortium name="DOE Joint Genome Institute"/>
            <consortium name="Mycorrhizal Genomics Consortium"/>
            <person name="Kohler A."/>
            <person name="Kuo A."/>
            <person name="Nagy L.G."/>
            <person name="Floudas D."/>
            <person name="Copeland A."/>
            <person name="Barry K.W."/>
            <person name="Cichocki N."/>
            <person name="Veneault-Fourrey C."/>
            <person name="LaButti K."/>
            <person name="Lindquist E.A."/>
            <person name="Lipzen A."/>
            <person name="Lundell T."/>
            <person name="Morin E."/>
            <person name="Murat C."/>
            <person name="Riley R."/>
            <person name="Ohm R."/>
            <person name="Sun H."/>
            <person name="Tunlid A."/>
            <person name="Henrissat B."/>
            <person name="Grigoriev I.V."/>
            <person name="Hibbett D.S."/>
            <person name="Martin F."/>
        </authorList>
    </citation>
    <scope>NUCLEOTIDE SEQUENCE [LARGE SCALE GENOMIC DNA]</scope>
    <source>
        <strain evidence="2">Ve08.2h10</strain>
    </source>
</reference>
<feature type="non-terminal residue" evidence="1">
    <location>
        <position position="1"/>
    </location>
</feature>
<dbReference type="EMBL" id="KN827629">
    <property type="protein sequence ID" value="KIK76177.1"/>
    <property type="molecule type" value="Genomic_DNA"/>
</dbReference>
<dbReference type="OrthoDB" id="3046524at2759"/>
<evidence type="ECO:0000313" key="2">
    <source>
        <dbReference type="Proteomes" id="UP000054538"/>
    </source>
</evidence>
<evidence type="ECO:0000313" key="1">
    <source>
        <dbReference type="EMBL" id="KIK76177.1"/>
    </source>
</evidence>
<proteinExistence type="predicted"/>
<name>A0A0D0BYC2_9AGAM</name>
<keyword evidence="2" id="KW-1185">Reference proteome</keyword>
<protein>
    <submittedName>
        <fullName evidence="1">Uncharacterized protein</fullName>
    </submittedName>
</protein>
<dbReference type="Proteomes" id="UP000054538">
    <property type="component" value="Unassembled WGS sequence"/>
</dbReference>
<dbReference type="InParanoid" id="A0A0D0BYC2"/>
<gene>
    <name evidence="1" type="ORF">PAXRUDRAFT_170675</name>
</gene>
<sequence length="145" mass="16141">IVVPRVECFVNGEEFFVMDVIVELQSGVGLGVEHDWAEFVIWAADGKDAGDSIVRGVSLNNDRGIRHPMSQDWSRGEGIFQTLESGQNNDVGMIIDETVVEVGEAEEGRDVLNFPRFWPIGNGFDFAGRHDKNYNRGVIAQTTRD</sequence>
<accession>A0A0D0BYC2</accession>
<dbReference type="HOGENOM" id="CLU_090544_0_1_1"/>
<organism evidence="1 2">
    <name type="scientific">Paxillus rubicundulus Ve08.2h10</name>
    <dbReference type="NCBI Taxonomy" id="930991"/>
    <lineage>
        <taxon>Eukaryota</taxon>
        <taxon>Fungi</taxon>
        <taxon>Dikarya</taxon>
        <taxon>Basidiomycota</taxon>
        <taxon>Agaricomycotina</taxon>
        <taxon>Agaricomycetes</taxon>
        <taxon>Agaricomycetidae</taxon>
        <taxon>Boletales</taxon>
        <taxon>Paxilineae</taxon>
        <taxon>Paxillaceae</taxon>
        <taxon>Paxillus</taxon>
    </lineage>
</organism>
<dbReference type="AlphaFoldDB" id="A0A0D0BYC2"/>
<reference evidence="1 2" key="1">
    <citation type="submission" date="2014-04" db="EMBL/GenBank/DDBJ databases">
        <authorList>
            <consortium name="DOE Joint Genome Institute"/>
            <person name="Kuo A."/>
            <person name="Kohler A."/>
            <person name="Jargeat P."/>
            <person name="Nagy L.G."/>
            <person name="Floudas D."/>
            <person name="Copeland A."/>
            <person name="Barry K.W."/>
            <person name="Cichocki N."/>
            <person name="Veneault-Fourrey C."/>
            <person name="LaButti K."/>
            <person name="Lindquist E.A."/>
            <person name="Lipzen A."/>
            <person name="Lundell T."/>
            <person name="Morin E."/>
            <person name="Murat C."/>
            <person name="Sun H."/>
            <person name="Tunlid A."/>
            <person name="Henrissat B."/>
            <person name="Grigoriev I.V."/>
            <person name="Hibbett D.S."/>
            <person name="Martin F."/>
            <person name="Nordberg H.P."/>
            <person name="Cantor M.N."/>
            <person name="Hua S.X."/>
        </authorList>
    </citation>
    <scope>NUCLEOTIDE SEQUENCE [LARGE SCALE GENOMIC DNA]</scope>
    <source>
        <strain evidence="1 2">Ve08.2h10</strain>
    </source>
</reference>